<keyword evidence="1" id="KW-0067">ATP-binding</keyword>
<dbReference type="PANTHER" id="PTHR10492">
    <property type="match status" value="1"/>
</dbReference>
<sequence length="344" mass="38384">MNVPWHTKKSLEALSNSLKDIRSSAQIFGNALILLSGDFRQTLPVIPRSTPADEINACLKSSPLWCHVKTLTLKTNMRIELLRDNPTSARQFSKQLLEIGNGYDTIVHKLPEDFCTLASSTQDLIDLVFPDIGTKFTDKDWLSSRAILAPKNSDVNAINSTIQDKIPGEYKTYTSLDTMMNQDEVVNYPTEFLNSLDIPGVPPHELRLKVGVPIILLRNIHPPELCNGTRLAVKKLMNNVIEATIIKGKFKGKDVLLPRLPIIPSDVPFEFKRVQFPIRPAFAMTINKAQGQSLQVCGVHLKTPCFSHGQLDSCTWRALALENHPASTSMLLRGIPEMLSIQKP</sequence>
<dbReference type="InterPro" id="IPR010285">
    <property type="entry name" value="DNA_helicase_pif1-like_DEAD"/>
</dbReference>
<name>A0A8D9BCK9_9HEMI</name>
<keyword evidence="1" id="KW-0227">DNA damage</keyword>
<accession>A0A8D9BCK9</accession>
<evidence type="ECO:0000313" key="4">
    <source>
        <dbReference type="EMBL" id="CAG6781351.1"/>
    </source>
</evidence>
<reference evidence="4" key="1">
    <citation type="submission" date="2021-05" db="EMBL/GenBank/DDBJ databases">
        <authorList>
            <person name="Alioto T."/>
            <person name="Alioto T."/>
            <person name="Gomez Garrido J."/>
        </authorList>
    </citation>
    <scope>NUCLEOTIDE SEQUENCE</scope>
</reference>
<dbReference type="GO" id="GO:0016787">
    <property type="term" value="F:hydrolase activity"/>
    <property type="evidence" value="ECO:0007669"/>
    <property type="project" value="UniProtKB-KW"/>
</dbReference>
<comment type="similarity">
    <text evidence="1">Belongs to the helicase family.</text>
</comment>
<feature type="domain" description="DNA helicase Pif1-like 2B" evidence="3">
    <location>
        <begin position="191"/>
        <end position="236"/>
    </location>
</feature>
<evidence type="ECO:0000256" key="1">
    <source>
        <dbReference type="RuleBase" id="RU363044"/>
    </source>
</evidence>
<dbReference type="EMBL" id="HBUF01622590">
    <property type="protein sequence ID" value="CAG6781351.1"/>
    <property type="molecule type" value="Transcribed_RNA"/>
</dbReference>
<dbReference type="AlphaFoldDB" id="A0A8D9BCK9"/>
<protein>
    <recommendedName>
        <fullName evidence="1">ATP-dependent DNA helicase</fullName>
        <ecNumber evidence="1">5.6.2.3</ecNumber>
    </recommendedName>
</protein>
<dbReference type="GO" id="GO:0043139">
    <property type="term" value="F:5'-3' DNA helicase activity"/>
    <property type="evidence" value="ECO:0007669"/>
    <property type="project" value="UniProtKB-EC"/>
</dbReference>
<dbReference type="PANTHER" id="PTHR10492:SF57">
    <property type="entry name" value="ATP-DEPENDENT DNA HELICASE"/>
    <property type="match status" value="1"/>
</dbReference>
<dbReference type="InterPro" id="IPR027417">
    <property type="entry name" value="P-loop_NTPase"/>
</dbReference>
<dbReference type="GO" id="GO:0005524">
    <property type="term" value="F:ATP binding"/>
    <property type="evidence" value="ECO:0007669"/>
    <property type="project" value="UniProtKB-KW"/>
</dbReference>
<keyword evidence="1" id="KW-0347">Helicase</keyword>
<dbReference type="GO" id="GO:0000723">
    <property type="term" value="P:telomere maintenance"/>
    <property type="evidence" value="ECO:0007669"/>
    <property type="project" value="InterPro"/>
</dbReference>
<comment type="cofactor">
    <cofactor evidence="1">
        <name>Mg(2+)</name>
        <dbReference type="ChEBI" id="CHEBI:18420"/>
    </cofactor>
</comment>
<keyword evidence="1" id="KW-0378">Hydrolase</keyword>
<proteinExistence type="inferred from homology"/>
<evidence type="ECO:0000259" key="2">
    <source>
        <dbReference type="Pfam" id="PF05970"/>
    </source>
</evidence>
<comment type="catalytic activity">
    <reaction evidence="1">
        <text>ATP + H2O = ADP + phosphate + H(+)</text>
        <dbReference type="Rhea" id="RHEA:13065"/>
        <dbReference type="ChEBI" id="CHEBI:15377"/>
        <dbReference type="ChEBI" id="CHEBI:15378"/>
        <dbReference type="ChEBI" id="CHEBI:30616"/>
        <dbReference type="ChEBI" id="CHEBI:43474"/>
        <dbReference type="ChEBI" id="CHEBI:456216"/>
        <dbReference type="EC" id="5.6.2.3"/>
    </reaction>
</comment>
<evidence type="ECO:0000259" key="3">
    <source>
        <dbReference type="Pfam" id="PF21530"/>
    </source>
</evidence>
<dbReference type="GO" id="GO:0006281">
    <property type="term" value="P:DNA repair"/>
    <property type="evidence" value="ECO:0007669"/>
    <property type="project" value="UniProtKB-KW"/>
</dbReference>
<dbReference type="Pfam" id="PF05970">
    <property type="entry name" value="PIF1"/>
    <property type="match status" value="1"/>
</dbReference>
<keyword evidence="1" id="KW-0234">DNA repair</keyword>
<dbReference type="GO" id="GO:0006310">
    <property type="term" value="P:DNA recombination"/>
    <property type="evidence" value="ECO:0007669"/>
    <property type="project" value="UniProtKB-KW"/>
</dbReference>
<keyword evidence="1" id="KW-0547">Nucleotide-binding</keyword>
<dbReference type="SUPFAM" id="SSF52540">
    <property type="entry name" value="P-loop containing nucleoside triphosphate hydrolases"/>
    <property type="match status" value="1"/>
</dbReference>
<keyword evidence="1" id="KW-0233">DNA recombination</keyword>
<dbReference type="InterPro" id="IPR049163">
    <property type="entry name" value="Pif1-like_2B_dom"/>
</dbReference>
<organism evidence="4">
    <name type="scientific">Cacopsylla melanoneura</name>
    <dbReference type="NCBI Taxonomy" id="428564"/>
    <lineage>
        <taxon>Eukaryota</taxon>
        <taxon>Metazoa</taxon>
        <taxon>Ecdysozoa</taxon>
        <taxon>Arthropoda</taxon>
        <taxon>Hexapoda</taxon>
        <taxon>Insecta</taxon>
        <taxon>Pterygota</taxon>
        <taxon>Neoptera</taxon>
        <taxon>Paraneoptera</taxon>
        <taxon>Hemiptera</taxon>
        <taxon>Sternorrhyncha</taxon>
        <taxon>Psylloidea</taxon>
        <taxon>Psyllidae</taxon>
        <taxon>Psyllinae</taxon>
        <taxon>Cacopsylla</taxon>
    </lineage>
</organism>
<feature type="domain" description="DNA helicase Pif1-like DEAD-box helicase" evidence="2">
    <location>
        <begin position="4"/>
        <end position="103"/>
    </location>
</feature>
<dbReference type="EC" id="5.6.2.3" evidence="1"/>
<dbReference type="Pfam" id="PF21530">
    <property type="entry name" value="Pif1_2B_dom"/>
    <property type="match status" value="1"/>
</dbReference>